<name>A0A484QE26_9ZZZZ</name>
<gene>
    <name evidence="6" type="ORF">ANDO1_2974</name>
    <name evidence="7" type="ORF">ANDO2_2836</name>
</gene>
<dbReference type="CDD" id="cd05466">
    <property type="entry name" value="PBP2_LTTR_substrate"/>
    <property type="match status" value="1"/>
</dbReference>
<dbReference type="GO" id="GO:0003677">
    <property type="term" value="F:DNA binding"/>
    <property type="evidence" value="ECO:0007669"/>
    <property type="project" value="UniProtKB-KW"/>
</dbReference>
<dbReference type="InterPro" id="IPR036390">
    <property type="entry name" value="WH_DNA-bd_sf"/>
</dbReference>
<dbReference type="PANTHER" id="PTHR30419:SF8">
    <property type="entry name" value="NITROGEN ASSIMILATION TRANSCRIPTIONAL ACTIVATOR-RELATED"/>
    <property type="match status" value="1"/>
</dbReference>
<dbReference type="PRINTS" id="PR00039">
    <property type="entry name" value="HTHLYSR"/>
</dbReference>
<dbReference type="InterPro" id="IPR005119">
    <property type="entry name" value="LysR_subst-bd"/>
</dbReference>
<evidence type="ECO:0000256" key="2">
    <source>
        <dbReference type="ARBA" id="ARBA00023015"/>
    </source>
</evidence>
<dbReference type="Pfam" id="PF00126">
    <property type="entry name" value="HTH_1"/>
    <property type="match status" value="1"/>
</dbReference>
<dbReference type="Pfam" id="PF03466">
    <property type="entry name" value="LysR_substrate"/>
    <property type="match status" value="1"/>
</dbReference>
<dbReference type="InterPro" id="IPR036388">
    <property type="entry name" value="WH-like_DNA-bd_sf"/>
</dbReference>
<reference evidence="7" key="1">
    <citation type="submission" date="2019-03" db="EMBL/GenBank/DDBJ databases">
        <authorList>
            <person name="Danneels B."/>
        </authorList>
    </citation>
    <scope>NUCLEOTIDE SEQUENCE</scope>
</reference>
<proteinExistence type="inferred from homology"/>
<protein>
    <submittedName>
        <fullName evidence="7">Transcriptional regulators, LysR family</fullName>
    </submittedName>
</protein>
<dbReference type="GO" id="GO:0003700">
    <property type="term" value="F:DNA-binding transcription factor activity"/>
    <property type="evidence" value="ECO:0007669"/>
    <property type="project" value="InterPro"/>
</dbReference>
<dbReference type="AlphaFoldDB" id="A0A484QE26"/>
<dbReference type="PANTHER" id="PTHR30419">
    <property type="entry name" value="HTH-TYPE TRANSCRIPTIONAL REGULATOR YBHD"/>
    <property type="match status" value="1"/>
</dbReference>
<organism evidence="7">
    <name type="scientific">plant metagenome</name>
    <dbReference type="NCBI Taxonomy" id="1297885"/>
    <lineage>
        <taxon>unclassified sequences</taxon>
        <taxon>metagenomes</taxon>
        <taxon>organismal metagenomes</taxon>
    </lineage>
</organism>
<dbReference type="Gene3D" id="3.40.190.290">
    <property type="match status" value="1"/>
</dbReference>
<evidence type="ECO:0000256" key="4">
    <source>
        <dbReference type="ARBA" id="ARBA00023163"/>
    </source>
</evidence>
<evidence type="ECO:0000313" key="7">
    <source>
        <dbReference type="EMBL" id="VFR36016.1"/>
    </source>
</evidence>
<evidence type="ECO:0000256" key="1">
    <source>
        <dbReference type="ARBA" id="ARBA00009437"/>
    </source>
</evidence>
<dbReference type="GO" id="GO:0005829">
    <property type="term" value="C:cytosol"/>
    <property type="evidence" value="ECO:0007669"/>
    <property type="project" value="TreeGrafter"/>
</dbReference>
<accession>A0A484QE26</accession>
<dbReference type="EMBL" id="CAADHZ010000024">
    <property type="protein sequence ID" value="VFR31601.1"/>
    <property type="molecule type" value="Genomic_DNA"/>
</dbReference>
<keyword evidence="2" id="KW-0805">Transcription regulation</keyword>
<sequence length="319" mass="34885">MNLSPRQLKIFVSLAHSLNFSQTADAFCVTQPTMSKLIREIEEEVGARLFERTTRSVQLTPEGDALLEVATRVSNAFEQGITELEEVARNHAQRLSVAALPTLAAMLLPPLVRKLREQTPNAFIRVHDVFTDTALDLLRTRQADLALTGLDVIHKDLAYEEILQERFVLLSRREDARPGGLDAWSVPALDALPLIAMPQGTGTRRVVETAFLKKGVAFRPVMELRNLNAIGKFVKAGCGHSLLPLSGAELILDETLAITPLRGAPERTLGIATRREAGLPALAEAMIEAVRVAAWARQAMPADPDMHVPGASQACEKLN</sequence>
<dbReference type="EMBL" id="CAADIB010000016">
    <property type="protein sequence ID" value="VFR36016.1"/>
    <property type="molecule type" value="Genomic_DNA"/>
</dbReference>
<dbReference type="FunFam" id="1.10.10.10:FF:000001">
    <property type="entry name" value="LysR family transcriptional regulator"/>
    <property type="match status" value="1"/>
</dbReference>
<evidence type="ECO:0000259" key="5">
    <source>
        <dbReference type="PROSITE" id="PS50931"/>
    </source>
</evidence>
<dbReference type="SUPFAM" id="SSF53850">
    <property type="entry name" value="Periplasmic binding protein-like II"/>
    <property type="match status" value="1"/>
</dbReference>
<comment type="similarity">
    <text evidence="1">Belongs to the LysR transcriptional regulatory family.</text>
</comment>
<dbReference type="SUPFAM" id="SSF46785">
    <property type="entry name" value="Winged helix' DNA-binding domain"/>
    <property type="match status" value="1"/>
</dbReference>
<keyword evidence="4" id="KW-0804">Transcription</keyword>
<dbReference type="InterPro" id="IPR050950">
    <property type="entry name" value="HTH-type_LysR_regulators"/>
</dbReference>
<evidence type="ECO:0000313" key="6">
    <source>
        <dbReference type="EMBL" id="VFR31601.1"/>
    </source>
</evidence>
<feature type="domain" description="HTH lysR-type" evidence="5">
    <location>
        <begin position="1"/>
        <end position="60"/>
    </location>
</feature>
<dbReference type="PROSITE" id="PS50931">
    <property type="entry name" value="HTH_LYSR"/>
    <property type="match status" value="1"/>
</dbReference>
<evidence type="ECO:0000256" key="3">
    <source>
        <dbReference type="ARBA" id="ARBA00023125"/>
    </source>
</evidence>
<dbReference type="InterPro" id="IPR000847">
    <property type="entry name" value="LysR_HTH_N"/>
</dbReference>
<dbReference type="Gene3D" id="1.10.10.10">
    <property type="entry name" value="Winged helix-like DNA-binding domain superfamily/Winged helix DNA-binding domain"/>
    <property type="match status" value="1"/>
</dbReference>
<keyword evidence="3" id="KW-0238">DNA-binding</keyword>